<dbReference type="PROSITE" id="PS50970">
    <property type="entry name" value="HCY"/>
    <property type="match status" value="1"/>
</dbReference>
<dbReference type="GO" id="GO:0032259">
    <property type="term" value="P:methylation"/>
    <property type="evidence" value="ECO:0007669"/>
    <property type="project" value="UniProtKB-KW"/>
</dbReference>
<dbReference type="GO" id="GO:0008270">
    <property type="term" value="F:zinc ion binding"/>
    <property type="evidence" value="ECO:0007669"/>
    <property type="project" value="InterPro"/>
</dbReference>
<dbReference type="InterPro" id="IPR003726">
    <property type="entry name" value="HCY_dom"/>
</dbReference>
<evidence type="ECO:0000256" key="4">
    <source>
        <dbReference type="ARBA" id="ARBA00022833"/>
    </source>
</evidence>
<evidence type="ECO:0000313" key="9">
    <source>
        <dbReference type="Proteomes" id="UP000250197"/>
    </source>
</evidence>
<keyword evidence="4 5" id="KW-0862">Zinc</keyword>
<dbReference type="GO" id="GO:0033528">
    <property type="term" value="P:S-methylmethionine cycle"/>
    <property type="evidence" value="ECO:0007669"/>
    <property type="project" value="TreeGrafter"/>
</dbReference>
<organism evidence="8 9">
    <name type="scientific">Corynebacterium striatum</name>
    <dbReference type="NCBI Taxonomy" id="43770"/>
    <lineage>
        <taxon>Bacteria</taxon>
        <taxon>Bacillati</taxon>
        <taxon>Actinomycetota</taxon>
        <taxon>Actinomycetes</taxon>
        <taxon>Mycobacteriales</taxon>
        <taxon>Corynebacteriaceae</taxon>
        <taxon>Corynebacterium</taxon>
    </lineage>
</organism>
<dbReference type="Gene3D" id="3.20.20.330">
    <property type="entry name" value="Homocysteine-binding-like domain"/>
    <property type="match status" value="1"/>
</dbReference>
<keyword evidence="1 6" id="KW-0489">Methyltransferase</keyword>
<comment type="cofactor">
    <cofactor evidence="5">
        <name>Zn(2+)</name>
        <dbReference type="ChEBI" id="CHEBI:29105"/>
    </cofactor>
    <text evidence="5">Binds 1 zinc ion per subunit.</text>
</comment>
<gene>
    <name evidence="8" type="ORF">CBE89_10590</name>
</gene>
<reference evidence="8 9" key="1">
    <citation type="submission" date="2017-05" db="EMBL/GenBank/DDBJ databases">
        <title>Complete genome sequence of Corynebacterium striatum KC-Na-1 isolated from Neophocaena asiaeorientalis in Korea.</title>
        <authorList>
            <person name="Kim J.H."/>
            <person name="Lee K."/>
        </authorList>
    </citation>
    <scope>NUCLEOTIDE SEQUENCE [LARGE SCALE GENOMIC DNA]</scope>
    <source>
        <strain evidence="8 9">KC-Na-01</strain>
    </source>
</reference>
<feature type="binding site" evidence="6">
    <location>
        <position position="281"/>
    </location>
    <ligand>
        <name>Zn(2+)</name>
        <dbReference type="ChEBI" id="CHEBI:29105"/>
    </ligand>
</feature>
<dbReference type="KEGG" id="cstr:CBE89_10590"/>
<dbReference type="AlphaFoldDB" id="A0A2Z2J187"/>
<feature type="domain" description="Hcy-binding" evidence="7">
    <location>
        <begin position="6"/>
        <end position="295"/>
    </location>
</feature>
<proteinExistence type="predicted"/>
<dbReference type="InterPro" id="IPR051486">
    <property type="entry name" value="Hcy_S-methyltransferase"/>
</dbReference>
<dbReference type="SUPFAM" id="SSF82282">
    <property type="entry name" value="Homocysteine S-methyltransferase"/>
    <property type="match status" value="1"/>
</dbReference>
<dbReference type="PANTHER" id="PTHR46015:SF1">
    <property type="entry name" value="HOMOCYSTEINE S-METHYLTRANSFERASE-LIKE ISOFORM 1"/>
    <property type="match status" value="1"/>
</dbReference>
<feature type="binding site" evidence="5 6">
    <location>
        <position position="214"/>
    </location>
    <ligand>
        <name>Zn(2+)</name>
        <dbReference type="ChEBI" id="CHEBI:29105"/>
    </ligand>
</feature>
<evidence type="ECO:0000313" key="8">
    <source>
        <dbReference type="EMBL" id="ART21882.1"/>
    </source>
</evidence>
<dbReference type="InterPro" id="IPR017226">
    <property type="entry name" value="BHMT-like"/>
</dbReference>
<dbReference type="EMBL" id="CP021252">
    <property type="protein sequence ID" value="ART21882.1"/>
    <property type="molecule type" value="Genomic_DNA"/>
</dbReference>
<accession>A0A2Z2J187</accession>
<keyword evidence="2 6" id="KW-0808">Transferase</keyword>
<dbReference type="PIRSF" id="PIRSF037505">
    <property type="entry name" value="Betaine_HMT"/>
    <property type="match status" value="1"/>
</dbReference>
<protein>
    <submittedName>
        <fullName evidence="8">Homocysteine S-methyltransferase</fullName>
    </submittedName>
</protein>
<dbReference type="NCBIfam" id="NF007020">
    <property type="entry name" value="PRK09485.1"/>
    <property type="match status" value="1"/>
</dbReference>
<feature type="binding site" evidence="6">
    <location>
        <position position="280"/>
    </location>
    <ligand>
        <name>Zn(2+)</name>
        <dbReference type="ChEBI" id="CHEBI:29105"/>
    </ligand>
</feature>
<sequence length="296" mass="32123">MWRLLVSLQRMKRFETPLILDGGLGTHLESRGNDISGQLWSAQILRENPAEIQAAHEDFYRAGAQVATTASYQVTFDVLGVEAEELLRRSVEVARAAANNARPDGLVAASVGPYGAGPGEGTDYDGAYGQGCEELKRWHQRRIEVLAATDADFLLAETIPNVDEAAALLELLDATGKPYALSVTGALTTDPAKVAQVIELAKQARNLGALGVNCCDAETTKAVVKRMREGIDLPVLAYPNSGETWDHVSRQWRRDDEHSRGLVEAARQLRAAGVTLLGGCCRTTPEQIRLISQQAY</sequence>
<evidence type="ECO:0000256" key="1">
    <source>
        <dbReference type="ARBA" id="ARBA00022603"/>
    </source>
</evidence>
<dbReference type="Pfam" id="PF02574">
    <property type="entry name" value="S-methyl_trans"/>
    <property type="match status" value="1"/>
</dbReference>
<dbReference type="PANTHER" id="PTHR46015">
    <property type="entry name" value="ZGC:172121"/>
    <property type="match status" value="1"/>
</dbReference>
<evidence type="ECO:0000256" key="5">
    <source>
        <dbReference type="PIRSR" id="PIRSR037505-2"/>
    </source>
</evidence>
<dbReference type="GO" id="GO:0009086">
    <property type="term" value="P:methionine biosynthetic process"/>
    <property type="evidence" value="ECO:0007669"/>
    <property type="project" value="InterPro"/>
</dbReference>
<evidence type="ECO:0000259" key="7">
    <source>
        <dbReference type="PROSITE" id="PS50970"/>
    </source>
</evidence>
<name>A0A2Z2J187_CORST</name>
<keyword evidence="3 5" id="KW-0479">Metal-binding</keyword>
<dbReference type="GO" id="GO:0008898">
    <property type="term" value="F:S-adenosylmethionine-homocysteine S-methyltransferase activity"/>
    <property type="evidence" value="ECO:0007669"/>
    <property type="project" value="TreeGrafter"/>
</dbReference>
<evidence type="ECO:0000256" key="3">
    <source>
        <dbReference type="ARBA" id="ARBA00022723"/>
    </source>
</evidence>
<dbReference type="Proteomes" id="UP000250197">
    <property type="component" value="Chromosome"/>
</dbReference>
<dbReference type="InterPro" id="IPR036589">
    <property type="entry name" value="HCY_dom_sf"/>
</dbReference>
<evidence type="ECO:0000256" key="6">
    <source>
        <dbReference type="PROSITE-ProRule" id="PRU00333"/>
    </source>
</evidence>
<evidence type="ECO:0000256" key="2">
    <source>
        <dbReference type="ARBA" id="ARBA00022679"/>
    </source>
</evidence>